<evidence type="ECO:0000313" key="9">
    <source>
        <dbReference type="Proteomes" id="UP001529369"/>
    </source>
</evidence>
<name>A0ABT8A7M6_9PROT</name>
<feature type="transmembrane region" description="Helical" evidence="6">
    <location>
        <begin position="101"/>
        <end position="120"/>
    </location>
</feature>
<evidence type="ECO:0000256" key="1">
    <source>
        <dbReference type="ARBA" id="ARBA00004141"/>
    </source>
</evidence>
<dbReference type="InterPro" id="IPR038330">
    <property type="entry name" value="TspO/MBR-related_sf"/>
</dbReference>
<feature type="transmembrane region" description="Helical" evidence="6">
    <location>
        <begin position="73"/>
        <end position="95"/>
    </location>
</feature>
<sequence>MTLSDTLMLLGFFGACFATASSGAVFKPGDWYENLAKPPWNPPNWLFPPAWAVFFTLIAIAGWLVWRQVGFGLPLAVYGVHLLLNAGWSAIFFGLKRPDLAFAELVVFWLSILATILVFAPISATAAWLLAPYLAWVTFAGVLNWSIWQRNRVAGFARG</sequence>
<evidence type="ECO:0000256" key="3">
    <source>
        <dbReference type="ARBA" id="ARBA00022692"/>
    </source>
</evidence>
<gene>
    <name evidence="8" type="ORF">QWZ14_15105</name>
</gene>
<dbReference type="CDD" id="cd15904">
    <property type="entry name" value="TSPO_MBR"/>
    <property type="match status" value="1"/>
</dbReference>
<evidence type="ECO:0000256" key="5">
    <source>
        <dbReference type="ARBA" id="ARBA00023136"/>
    </source>
</evidence>
<evidence type="ECO:0000313" key="8">
    <source>
        <dbReference type="EMBL" id="MDN3565695.1"/>
    </source>
</evidence>
<keyword evidence="4 6" id="KW-1133">Transmembrane helix</keyword>
<dbReference type="Proteomes" id="UP001529369">
    <property type="component" value="Unassembled WGS sequence"/>
</dbReference>
<evidence type="ECO:0000256" key="6">
    <source>
        <dbReference type="SAM" id="Phobius"/>
    </source>
</evidence>
<feature type="transmembrane region" description="Helical" evidence="6">
    <location>
        <begin position="127"/>
        <end position="148"/>
    </location>
</feature>
<dbReference type="PANTHER" id="PTHR10057:SF0">
    <property type="entry name" value="TRANSLOCATOR PROTEIN"/>
    <property type="match status" value="1"/>
</dbReference>
<comment type="similarity">
    <text evidence="2">Belongs to the TspO/BZRP family.</text>
</comment>
<organism evidence="8 9">
    <name type="scientific">Paeniroseomonas aquatica</name>
    <dbReference type="NCBI Taxonomy" id="373043"/>
    <lineage>
        <taxon>Bacteria</taxon>
        <taxon>Pseudomonadati</taxon>
        <taxon>Pseudomonadota</taxon>
        <taxon>Alphaproteobacteria</taxon>
        <taxon>Acetobacterales</taxon>
        <taxon>Acetobacteraceae</taxon>
        <taxon>Paeniroseomonas</taxon>
    </lineage>
</organism>
<accession>A0ABT8A7M6</accession>
<protein>
    <submittedName>
        <fullName evidence="8">TspO/MBR family protein</fullName>
    </submittedName>
</protein>
<feature type="transmembrane region" description="Helical" evidence="6">
    <location>
        <begin position="47"/>
        <end position="66"/>
    </location>
</feature>
<proteinExistence type="inferred from homology"/>
<dbReference type="PIRSF" id="PIRSF005859">
    <property type="entry name" value="PBR"/>
    <property type="match status" value="1"/>
</dbReference>
<evidence type="ECO:0000256" key="4">
    <source>
        <dbReference type="ARBA" id="ARBA00022989"/>
    </source>
</evidence>
<evidence type="ECO:0000256" key="2">
    <source>
        <dbReference type="ARBA" id="ARBA00007524"/>
    </source>
</evidence>
<dbReference type="Pfam" id="PF03073">
    <property type="entry name" value="TspO_MBR"/>
    <property type="match status" value="1"/>
</dbReference>
<reference evidence="9" key="1">
    <citation type="journal article" date="2019" name="Int. J. Syst. Evol. Microbiol.">
        <title>The Global Catalogue of Microorganisms (GCM) 10K type strain sequencing project: providing services to taxonomists for standard genome sequencing and annotation.</title>
        <authorList>
            <consortium name="The Broad Institute Genomics Platform"/>
            <consortium name="The Broad Institute Genome Sequencing Center for Infectious Disease"/>
            <person name="Wu L."/>
            <person name="Ma J."/>
        </authorList>
    </citation>
    <scope>NUCLEOTIDE SEQUENCE [LARGE SCALE GENOMIC DNA]</scope>
    <source>
        <strain evidence="9">CECT 7131</strain>
    </source>
</reference>
<keyword evidence="9" id="KW-1185">Reference proteome</keyword>
<dbReference type="PANTHER" id="PTHR10057">
    <property type="entry name" value="PERIPHERAL-TYPE BENZODIAZEPINE RECEPTOR"/>
    <property type="match status" value="1"/>
</dbReference>
<keyword evidence="7" id="KW-0732">Signal</keyword>
<comment type="subcellular location">
    <subcellularLocation>
        <location evidence="1">Membrane</location>
        <topology evidence="1">Multi-pass membrane protein</topology>
    </subcellularLocation>
</comment>
<dbReference type="InterPro" id="IPR004307">
    <property type="entry name" value="TspO_MBR"/>
</dbReference>
<evidence type="ECO:0000256" key="7">
    <source>
        <dbReference type="SAM" id="SignalP"/>
    </source>
</evidence>
<feature type="chain" id="PRO_5045880564" evidence="7">
    <location>
        <begin position="21"/>
        <end position="159"/>
    </location>
</feature>
<comment type="caution">
    <text evidence="8">The sequence shown here is derived from an EMBL/GenBank/DDBJ whole genome shotgun (WGS) entry which is preliminary data.</text>
</comment>
<dbReference type="EMBL" id="JAUFPN010000152">
    <property type="protein sequence ID" value="MDN3565695.1"/>
    <property type="molecule type" value="Genomic_DNA"/>
</dbReference>
<keyword evidence="3 6" id="KW-0812">Transmembrane</keyword>
<dbReference type="RefSeq" id="WP_290317551.1">
    <property type="nucleotide sequence ID" value="NZ_JAUFPN010000152.1"/>
</dbReference>
<keyword evidence="5 6" id="KW-0472">Membrane</keyword>
<dbReference type="Gene3D" id="1.20.1260.100">
    <property type="entry name" value="TspO/MBR protein"/>
    <property type="match status" value="1"/>
</dbReference>
<feature type="signal peptide" evidence="7">
    <location>
        <begin position="1"/>
        <end position="20"/>
    </location>
</feature>